<sequence length="37" mass="3815">MSGRGQAGGHPLSARPFVFKPAHLCEKTGLPIGLLIG</sequence>
<dbReference type="Proteomes" id="UP000007319">
    <property type="component" value="Chromosome"/>
</dbReference>
<evidence type="ECO:0000313" key="2">
    <source>
        <dbReference type="Proteomes" id="UP000007319"/>
    </source>
</evidence>
<evidence type="ECO:0000313" key="1">
    <source>
        <dbReference type="EMBL" id="CCC97162.1"/>
    </source>
</evidence>
<reference evidence="1 2" key="1">
    <citation type="journal article" date="2011" name="PLoS Genet.">
        <title>Azospirillum genomes reveal transition of bacteria from aquatic to terrestrial environments.</title>
        <authorList>
            <person name="Wisniewski-Dye F."/>
            <person name="Borziak K."/>
            <person name="Khalsa-Moyers G."/>
            <person name="Alexandre G."/>
            <person name="Sukharnikov L.O."/>
            <person name="Wuichet K."/>
            <person name="Hurst G.B."/>
            <person name="McDonald W.H."/>
            <person name="Robertson J.S."/>
            <person name="Barbe V."/>
            <person name="Calteau A."/>
            <person name="Rouy Z."/>
            <person name="Mangenot S."/>
            <person name="Prigent-Combaret C."/>
            <person name="Normand P."/>
            <person name="Boyer M."/>
            <person name="Siguier P."/>
            <person name="Dessaux Y."/>
            <person name="Elmerich C."/>
            <person name="Condemine G."/>
            <person name="Krishnen G."/>
            <person name="Kennedy I."/>
            <person name="Paterson A.H."/>
            <person name="Gonzalez V."/>
            <person name="Mavingui P."/>
            <person name="Zhulin I.B."/>
        </authorList>
    </citation>
    <scope>NUCLEOTIDE SEQUENCE [LARGE SCALE GENOMIC DNA]</scope>
    <source>
        <strain evidence="1 2">Sp245</strain>
    </source>
</reference>
<organism evidence="1 2">
    <name type="scientific">Azospirillum baldaniorum</name>
    <dbReference type="NCBI Taxonomy" id="1064539"/>
    <lineage>
        <taxon>Bacteria</taxon>
        <taxon>Pseudomonadati</taxon>
        <taxon>Pseudomonadota</taxon>
        <taxon>Alphaproteobacteria</taxon>
        <taxon>Rhodospirillales</taxon>
        <taxon>Azospirillaceae</taxon>
        <taxon>Azospirillum</taxon>
    </lineage>
</organism>
<keyword evidence="2" id="KW-1185">Reference proteome</keyword>
<dbReference type="AlphaFoldDB" id="A0A9P1NL76"/>
<protein>
    <submittedName>
        <fullName evidence="1">Uncharacterized protein</fullName>
    </submittedName>
</protein>
<dbReference type="EMBL" id="HE577327">
    <property type="protein sequence ID" value="CCC97162.1"/>
    <property type="molecule type" value="Genomic_DNA"/>
</dbReference>
<gene>
    <name evidence="1" type="ORF">AZOBR_40331</name>
</gene>
<accession>A0A9P1NL76</accession>
<dbReference type="KEGG" id="abs:AZOBR_40331"/>
<proteinExistence type="predicted"/>
<name>A0A9P1NL76_9PROT</name>